<dbReference type="Proteomes" id="UP001152562">
    <property type="component" value="Unassembled WGS sequence"/>
</dbReference>
<reference evidence="1" key="1">
    <citation type="submission" date="2022-05" db="EMBL/GenBank/DDBJ databases">
        <authorList>
            <person name="Okamura Y."/>
        </authorList>
    </citation>
    <scope>NUCLEOTIDE SEQUENCE</scope>
</reference>
<organism evidence="1 2">
    <name type="scientific">Pieris brassicae</name>
    <name type="common">White butterfly</name>
    <name type="synonym">Large white butterfly</name>
    <dbReference type="NCBI Taxonomy" id="7116"/>
    <lineage>
        <taxon>Eukaryota</taxon>
        <taxon>Metazoa</taxon>
        <taxon>Ecdysozoa</taxon>
        <taxon>Arthropoda</taxon>
        <taxon>Hexapoda</taxon>
        <taxon>Insecta</taxon>
        <taxon>Pterygota</taxon>
        <taxon>Neoptera</taxon>
        <taxon>Endopterygota</taxon>
        <taxon>Lepidoptera</taxon>
        <taxon>Glossata</taxon>
        <taxon>Ditrysia</taxon>
        <taxon>Papilionoidea</taxon>
        <taxon>Pieridae</taxon>
        <taxon>Pierinae</taxon>
        <taxon>Pieris</taxon>
    </lineage>
</organism>
<dbReference type="EMBL" id="CALOZG010000005">
    <property type="protein sequence ID" value="CAH4028695.1"/>
    <property type="molecule type" value="Genomic_DNA"/>
</dbReference>
<gene>
    <name evidence="1" type="ORF">PIBRA_LOCUS5502</name>
</gene>
<accession>A0A9P0TA49</accession>
<evidence type="ECO:0000313" key="2">
    <source>
        <dbReference type="Proteomes" id="UP001152562"/>
    </source>
</evidence>
<name>A0A9P0TA49_PIEBR</name>
<protein>
    <submittedName>
        <fullName evidence="1">Uncharacterized protein</fullName>
    </submittedName>
</protein>
<keyword evidence="2" id="KW-1185">Reference proteome</keyword>
<proteinExistence type="predicted"/>
<dbReference type="AlphaFoldDB" id="A0A9P0TA49"/>
<sequence>MCWPRGHTCLTSTLHISGEILSLQVLTSRVLHKARVRVMRMKFRRQNKDEKTTCAVIHGILLVICDLEQRFEQLSQQLLSHLNNTFYNSYAAPFSMFNKVTESN</sequence>
<comment type="caution">
    <text evidence="1">The sequence shown here is derived from an EMBL/GenBank/DDBJ whole genome shotgun (WGS) entry which is preliminary data.</text>
</comment>
<evidence type="ECO:0000313" key="1">
    <source>
        <dbReference type="EMBL" id="CAH4028695.1"/>
    </source>
</evidence>